<dbReference type="Proteomes" id="UP000597762">
    <property type="component" value="Unassembled WGS sequence"/>
</dbReference>
<dbReference type="PANTHER" id="PTHR15642:SF3">
    <property type="entry name" value="CYTOCHROME C OXIDASE ASSEMBLY FACTOR 3 HOMOLOG, MITOCHONDRIAL"/>
    <property type="match status" value="1"/>
</dbReference>
<accession>A0A812EAW2</accession>
<keyword evidence="7" id="KW-0999">Mitochondrion inner membrane</keyword>
<proteinExistence type="inferred from homology"/>
<evidence type="ECO:0000256" key="2">
    <source>
        <dbReference type="ARBA" id="ARBA00007035"/>
    </source>
</evidence>
<keyword evidence="6 7" id="KW-0472">Membrane</keyword>
<reference evidence="9" key="1">
    <citation type="submission" date="2021-01" db="EMBL/GenBank/DDBJ databases">
        <authorList>
            <person name="Li R."/>
            <person name="Bekaert M."/>
        </authorList>
    </citation>
    <scope>NUCLEOTIDE SEQUENCE</scope>
    <source>
        <strain evidence="9">Farmed</strain>
    </source>
</reference>
<dbReference type="OrthoDB" id="10018333at2759"/>
<evidence type="ECO:0000313" key="10">
    <source>
        <dbReference type="Proteomes" id="UP000597762"/>
    </source>
</evidence>
<comment type="subunit">
    <text evidence="7">Component of 250-400 kDa complexes called cytochrome oxidase assembly intermediates or COA complexes.</text>
</comment>
<evidence type="ECO:0000256" key="3">
    <source>
        <dbReference type="ARBA" id="ARBA00022692"/>
    </source>
</evidence>
<comment type="similarity">
    <text evidence="2 7">Belongs to the COA3 family.</text>
</comment>
<dbReference type="PANTHER" id="PTHR15642">
    <property type="entry name" value="CYTOCHROME C OXIDASE ASSEMBLY FACTOR 3, MITOCHONDRIAL"/>
    <property type="match status" value="1"/>
</dbReference>
<feature type="transmembrane region" description="Helical" evidence="7">
    <location>
        <begin position="43"/>
        <end position="62"/>
    </location>
</feature>
<comment type="subcellular location">
    <subcellularLocation>
        <location evidence="1">Mitochondrion membrane</location>
        <topology evidence="1">Single-pass membrane protein</topology>
    </subcellularLocation>
</comment>
<sequence>MQKVNMQKEFENLNDSQKYFVRKLEEINRERAQTVKNLKRRNLFTGFLIGGCVLSIYLYSMVAVRQEKFLDDFDTLIANVHGSVAGDLCTRLKSRSLYCGGFPSDWGGKQLVSSHSLLPSISSGLMWARLHSHASFPMQPFYVFLGLPQLL</sequence>
<comment type="function">
    <text evidence="7">Required for assembly of cytochrome c oxidase (complex IV).</text>
</comment>
<dbReference type="Pfam" id="PF09813">
    <property type="entry name" value="Coa3_cc"/>
    <property type="match status" value="1"/>
</dbReference>
<organism evidence="9 10">
    <name type="scientific">Acanthosepion pharaonis</name>
    <name type="common">Pharaoh cuttlefish</name>
    <name type="synonym">Sepia pharaonis</name>
    <dbReference type="NCBI Taxonomy" id="158019"/>
    <lineage>
        <taxon>Eukaryota</taxon>
        <taxon>Metazoa</taxon>
        <taxon>Spiralia</taxon>
        <taxon>Lophotrochozoa</taxon>
        <taxon>Mollusca</taxon>
        <taxon>Cephalopoda</taxon>
        <taxon>Coleoidea</taxon>
        <taxon>Decapodiformes</taxon>
        <taxon>Sepiida</taxon>
        <taxon>Sepiina</taxon>
        <taxon>Sepiidae</taxon>
        <taxon>Acanthosepion</taxon>
    </lineage>
</organism>
<feature type="domain" description="Cytochrome c oxidase assembly factor 3 mitochondrial coiled-coil" evidence="8">
    <location>
        <begin position="28"/>
        <end position="74"/>
    </location>
</feature>
<protein>
    <recommendedName>
        <fullName evidence="7">Cytochrome c oxidase assembly factor 3</fullName>
    </recommendedName>
</protein>
<keyword evidence="3 7" id="KW-0812">Transmembrane</keyword>
<keyword evidence="10" id="KW-1185">Reference proteome</keyword>
<dbReference type="AlphaFoldDB" id="A0A812EAW2"/>
<keyword evidence="4 7" id="KW-1133">Transmembrane helix</keyword>
<dbReference type="EMBL" id="CAHIKZ030005137">
    <property type="protein sequence ID" value="CAE1319985.1"/>
    <property type="molecule type" value="Genomic_DNA"/>
</dbReference>
<evidence type="ECO:0000259" key="8">
    <source>
        <dbReference type="Pfam" id="PF09813"/>
    </source>
</evidence>
<evidence type="ECO:0000256" key="5">
    <source>
        <dbReference type="ARBA" id="ARBA00023128"/>
    </source>
</evidence>
<dbReference type="InterPro" id="IPR041752">
    <property type="entry name" value="Coa3"/>
</dbReference>
<gene>
    <name evidence="9" type="ORF">SPHA_70262</name>
</gene>
<comment type="caution">
    <text evidence="9">The sequence shown here is derived from an EMBL/GenBank/DDBJ whole genome shotgun (WGS) entry which is preliminary data.</text>
</comment>
<evidence type="ECO:0000256" key="6">
    <source>
        <dbReference type="ARBA" id="ARBA00023136"/>
    </source>
</evidence>
<dbReference type="InterPro" id="IPR018628">
    <property type="entry name" value="Coa3_CC"/>
</dbReference>
<dbReference type="GO" id="GO:0005743">
    <property type="term" value="C:mitochondrial inner membrane"/>
    <property type="evidence" value="ECO:0007669"/>
    <property type="project" value="UniProtKB-UniRule"/>
</dbReference>
<evidence type="ECO:0000256" key="1">
    <source>
        <dbReference type="ARBA" id="ARBA00004304"/>
    </source>
</evidence>
<keyword evidence="5 7" id="KW-0496">Mitochondrion</keyword>
<dbReference type="GO" id="GO:0033617">
    <property type="term" value="P:mitochondrial respiratory chain complex IV assembly"/>
    <property type="evidence" value="ECO:0007669"/>
    <property type="project" value="UniProtKB-UniRule"/>
</dbReference>
<evidence type="ECO:0000256" key="7">
    <source>
        <dbReference type="RuleBase" id="RU367056"/>
    </source>
</evidence>
<evidence type="ECO:0000313" key="9">
    <source>
        <dbReference type="EMBL" id="CAE1319985.1"/>
    </source>
</evidence>
<evidence type="ECO:0000256" key="4">
    <source>
        <dbReference type="ARBA" id="ARBA00022989"/>
    </source>
</evidence>
<name>A0A812EAW2_ACAPH</name>